<feature type="transmembrane region" description="Helical" evidence="1">
    <location>
        <begin position="6"/>
        <end position="23"/>
    </location>
</feature>
<name>A0A1S2MEK5_9BACI</name>
<dbReference type="Proteomes" id="UP000180175">
    <property type="component" value="Chromosome"/>
</dbReference>
<keyword evidence="1" id="KW-0472">Membrane</keyword>
<evidence type="ECO:0000256" key="1">
    <source>
        <dbReference type="SAM" id="Phobius"/>
    </source>
</evidence>
<organism evidence="2 4">
    <name type="scientific">Anaerobacillus isosaccharinicus</name>
    <dbReference type="NCBI Taxonomy" id="1532552"/>
    <lineage>
        <taxon>Bacteria</taxon>
        <taxon>Bacillati</taxon>
        <taxon>Bacillota</taxon>
        <taxon>Bacilli</taxon>
        <taxon>Bacillales</taxon>
        <taxon>Bacillaceae</taxon>
        <taxon>Anaerobacillus</taxon>
    </lineage>
</organism>
<keyword evidence="1" id="KW-0812">Transmembrane</keyword>
<dbReference type="KEGG" id="aia:AWH56_014835"/>
<keyword evidence="4" id="KW-1185">Reference proteome</keyword>
<evidence type="ECO:0000313" key="3">
    <source>
        <dbReference type="EMBL" id="QOY34019.1"/>
    </source>
</evidence>
<gene>
    <name evidence="3" type="ORF">AWH56_014835</name>
    <name evidence="2" type="ORF">AWH56_02915</name>
</gene>
<accession>A0A1S2MEK5</accession>
<dbReference type="EMBL" id="CP063356">
    <property type="protein sequence ID" value="QOY34019.1"/>
    <property type="molecule type" value="Genomic_DNA"/>
</dbReference>
<reference evidence="2 4" key="1">
    <citation type="submission" date="2016-10" db="EMBL/GenBank/DDBJ databases">
        <title>Draft genome sequences of four alkaliphilic bacteria belonging to the Anaerobacillus genus.</title>
        <authorList>
            <person name="Bassil N.M."/>
            <person name="Lloyd J.R."/>
        </authorList>
    </citation>
    <scope>NUCLEOTIDE SEQUENCE [LARGE SCALE GENOMIC DNA]</scope>
    <source>
        <strain evidence="2 4">NB2006</strain>
    </source>
</reference>
<protein>
    <submittedName>
        <fullName evidence="2">Uncharacterized protein</fullName>
    </submittedName>
</protein>
<evidence type="ECO:0000313" key="4">
    <source>
        <dbReference type="Proteomes" id="UP000180175"/>
    </source>
</evidence>
<dbReference type="EMBL" id="LQXD01000005">
    <property type="protein sequence ID" value="OIJ23099.1"/>
    <property type="molecule type" value="Genomic_DNA"/>
</dbReference>
<dbReference type="RefSeq" id="WP_071315761.1">
    <property type="nucleotide sequence ID" value="NZ_CP063356.2"/>
</dbReference>
<keyword evidence="1" id="KW-1133">Transmembrane helix</keyword>
<sequence length="95" mass="10916">MDYIILTIIGGSILFFFFYFLPLKITILQKVNLVVLAIILSYLFLFLKSQLILWQAIAILLLVLTLATYRFLHNDGPSAMVELSMNVEGEEENFI</sequence>
<dbReference type="AlphaFoldDB" id="A0A1S2MEK5"/>
<feature type="transmembrane region" description="Helical" evidence="1">
    <location>
        <begin position="30"/>
        <end position="47"/>
    </location>
</feature>
<proteinExistence type="predicted"/>
<evidence type="ECO:0000313" key="2">
    <source>
        <dbReference type="EMBL" id="OIJ23099.1"/>
    </source>
</evidence>
<reference evidence="3 4" key="2">
    <citation type="journal article" date="2017" name="Genome Announc.">
        <title>Draft Genome Sequences of Four Alkaliphilic Bacteria Belonging to the Anaerobacillus Genus.</title>
        <authorList>
            <person name="Bassil N.M."/>
            <person name="Lloyd J.R."/>
        </authorList>
    </citation>
    <scope>NUCLEOTIDE SEQUENCE [LARGE SCALE GENOMIC DNA]</scope>
    <source>
        <strain evidence="3 4">NB2006</strain>
    </source>
</reference>
<reference evidence="3 4" key="3">
    <citation type="journal article" date="2019" name="Int. J. Syst. Evol. Microbiol.">
        <title>Anaerobacillus isosaccharinicus sp. nov., an alkaliphilic bacterium which degrades isosaccharinic acid.</title>
        <authorList>
            <person name="Bassil N.M."/>
            <person name="Lloyd J.R."/>
        </authorList>
    </citation>
    <scope>NUCLEOTIDE SEQUENCE [LARGE SCALE GENOMIC DNA]</scope>
    <source>
        <strain evidence="3 4">NB2006</strain>
    </source>
</reference>
<reference evidence="3" key="4">
    <citation type="submission" date="2020-10" db="EMBL/GenBank/DDBJ databases">
        <authorList>
            <person name="Bassil N.M."/>
            <person name="Lloyd J.R."/>
        </authorList>
    </citation>
    <scope>NUCLEOTIDE SEQUENCE</scope>
    <source>
        <strain evidence="3">NB2006</strain>
    </source>
</reference>
<feature type="transmembrane region" description="Helical" evidence="1">
    <location>
        <begin position="53"/>
        <end position="72"/>
    </location>
</feature>